<evidence type="ECO:0000313" key="1">
    <source>
        <dbReference type="EMBL" id="MDO7849199.1"/>
    </source>
</evidence>
<organism evidence="1 2">
    <name type="scientific">Hymenobacter mellowenesis</name>
    <dbReference type="NCBI Taxonomy" id="3063995"/>
    <lineage>
        <taxon>Bacteria</taxon>
        <taxon>Pseudomonadati</taxon>
        <taxon>Bacteroidota</taxon>
        <taxon>Cytophagia</taxon>
        <taxon>Cytophagales</taxon>
        <taxon>Hymenobacteraceae</taxon>
        <taxon>Hymenobacter</taxon>
    </lineage>
</organism>
<dbReference type="EMBL" id="JAUQSX010000015">
    <property type="protein sequence ID" value="MDO7849199.1"/>
    <property type="molecule type" value="Genomic_DNA"/>
</dbReference>
<dbReference type="Proteomes" id="UP001167796">
    <property type="component" value="Unassembled WGS sequence"/>
</dbReference>
<name>A0ABT9AIM7_9BACT</name>
<sequence length="136" mass="14436">MKKPVCQPVSLISAFTGRRVRVAPQAVAPTPGSKACRVIALQPGAALVLAPLLIVGCWWRPDGGLTVYVNGTMPLAMRSAVEQNATHAEQWLTAAPGGIREIDLTDCREEFHLLEPSAKVLAMYPTSGETSDAQAA</sequence>
<comment type="caution">
    <text evidence="1">The sequence shown here is derived from an EMBL/GenBank/DDBJ whole genome shotgun (WGS) entry which is preliminary data.</text>
</comment>
<reference evidence="1" key="1">
    <citation type="submission" date="2023-07" db="EMBL/GenBank/DDBJ databases">
        <authorList>
            <person name="Kim M.K."/>
        </authorList>
    </citation>
    <scope>NUCLEOTIDE SEQUENCE</scope>
    <source>
        <strain evidence="1">M29</strain>
    </source>
</reference>
<evidence type="ECO:0000313" key="2">
    <source>
        <dbReference type="Proteomes" id="UP001167796"/>
    </source>
</evidence>
<proteinExistence type="predicted"/>
<accession>A0ABT9AIM7</accession>
<dbReference type="RefSeq" id="WP_305013867.1">
    <property type="nucleotide sequence ID" value="NZ_JAUQSX010000015.1"/>
</dbReference>
<gene>
    <name evidence="1" type="ORF">Q5H92_22740</name>
</gene>
<protein>
    <submittedName>
        <fullName evidence="1">Uncharacterized protein</fullName>
    </submittedName>
</protein>
<keyword evidence="2" id="KW-1185">Reference proteome</keyword>